<dbReference type="InterPro" id="IPR038953">
    <property type="entry name" value="APOBEC4"/>
</dbReference>
<dbReference type="PANTHER" id="PTHR35672">
    <property type="entry name" value="C-U-EDITING ENZYME APOBEC-4-RELATED"/>
    <property type="match status" value="1"/>
</dbReference>
<protein>
    <submittedName>
        <fullName evidence="1">ABEC4 enzyme</fullName>
    </submittedName>
</protein>
<feature type="non-terminal residue" evidence="1">
    <location>
        <position position="311"/>
    </location>
</feature>
<dbReference type="PANTHER" id="PTHR35672:SF1">
    <property type="entry name" value="C-U-EDITING ENZYME APOBEC-4-RELATED"/>
    <property type="match status" value="1"/>
</dbReference>
<proteinExistence type="predicted"/>
<evidence type="ECO:0000313" key="1">
    <source>
        <dbReference type="EMBL" id="NWI15922.1"/>
    </source>
</evidence>
<dbReference type="AlphaFoldDB" id="A0A7K4KIA7"/>
<dbReference type="Gene3D" id="3.40.140.10">
    <property type="entry name" value="Cytidine Deaminase, domain 2"/>
    <property type="match status" value="1"/>
</dbReference>
<dbReference type="Pfam" id="PF18778">
    <property type="entry name" value="NAD1"/>
    <property type="match status" value="1"/>
</dbReference>
<dbReference type="OrthoDB" id="9941981at2759"/>
<dbReference type="EMBL" id="VWPX01012127">
    <property type="protein sequence ID" value="NWI15922.1"/>
    <property type="molecule type" value="Genomic_DNA"/>
</dbReference>
<dbReference type="Proteomes" id="UP000545332">
    <property type="component" value="Unassembled WGS sequence"/>
</dbReference>
<reference evidence="1 2" key="1">
    <citation type="submission" date="2019-09" db="EMBL/GenBank/DDBJ databases">
        <title>Bird 10,000 Genomes (B10K) Project - Family phase.</title>
        <authorList>
            <person name="Zhang G."/>
        </authorList>
    </citation>
    <scope>NUCLEOTIDE SEQUENCE [LARGE SCALE GENOMIC DNA]</scope>
    <source>
        <strain evidence="1">B10K-MSB-42743</strain>
        <tissue evidence="1">Heart</tissue>
    </source>
</reference>
<evidence type="ECO:0000313" key="2">
    <source>
        <dbReference type="Proteomes" id="UP000545332"/>
    </source>
</evidence>
<accession>A0A7K4KIA7</accession>
<sequence length="311" mass="35657">KTFFQEYLTKQGTVVKPHYWQTSNPNCAKCPYHIRTGDESRVPYAEFHRAFGFPYRAISLQNKHLLFYELRLLSGTLVQKGHATNCTDQDSHPESMLFEAGGYLDAVTYTYEDIGYIILYSNYSPCNEADHCCISKIYSFLMKYPEVTLCIYFSKLYHTEDSFPTAMWNHEALKSLSSLWPHVMLHPLCGGIWHYLLCNFVCGIPGSTLYHPALPSRTLPDQPNSHQTNNFIGTKPYFKIAFPQTMPGKPALQQNLKNFSSKPASKQLMKGSLLPLMSQSHSVLFSGMFPPFQKEQLYSKPKNIVRHLKMP</sequence>
<organism evidence="1 2">
    <name type="scientific">Crypturellus soui</name>
    <dbReference type="NCBI Taxonomy" id="458187"/>
    <lineage>
        <taxon>Eukaryota</taxon>
        <taxon>Metazoa</taxon>
        <taxon>Chordata</taxon>
        <taxon>Craniata</taxon>
        <taxon>Vertebrata</taxon>
        <taxon>Euteleostomi</taxon>
        <taxon>Archelosauria</taxon>
        <taxon>Archosauria</taxon>
        <taxon>Dinosauria</taxon>
        <taxon>Saurischia</taxon>
        <taxon>Theropoda</taxon>
        <taxon>Coelurosauria</taxon>
        <taxon>Aves</taxon>
        <taxon>Palaeognathae</taxon>
        <taxon>Tinamiformes</taxon>
        <taxon>Tinamidae</taxon>
        <taxon>Crypturellus</taxon>
    </lineage>
</organism>
<keyword evidence="2" id="KW-1185">Reference proteome</keyword>
<name>A0A7K4KIA7_9AVES</name>
<feature type="non-terminal residue" evidence="1">
    <location>
        <position position="1"/>
    </location>
</feature>
<comment type="caution">
    <text evidence="1">The sequence shown here is derived from an EMBL/GenBank/DDBJ whole genome shotgun (WGS) entry which is preliminary data.</text>
</comment>
<gene>
    <name evidence="1" type="primary">Apobec4</name>
    <name evidence="1" type="ORF">CRYSOU_R04800</name>
</gene>